<evidence type="ECO:0000256" key="3">
    <source>
        <dbReference type="ARBA" id="ARBA00022803"/>
    </source>
</evidence>
<evidence type="ECO:0000256" key="2">
    <source>
        <dbReference type="ARBA" id="ARBA00022737"/>
    </source>
</evidence>
<feature type="non-terminal residue" evidence="7">
    <location>
        <position position="1"/>
    </location>
</feature>
<gene>
    <name evidence="7" type="ORF">MNOR_LOCUS18284</name>
</gene>
<name>A0AAV2R0A0_MEGNR</name>
<dbReference type="AlphaFoldDB" id="A0AAV2R0A0"/>
<dbReference type="InterPro" id="IPR032374">
    <property type="entry name" value="SGTA_dimer"/>
</dbReference>
<dbReference type="Pfam" id="PF16546">
    <property type="entry name" value="SGTA_dimer"/>
    <property type="match status" value="1"/>
</dbReference>
<dbReference type="GO" id="GO:0016020">
    <property type="term" value="C:membrane"/>
    <property type="evidence" value="ECO:0007669"/>
    <property type="project" value="TreeGrafter"/>
</dbReference>
<organism evidence="7 8">
    <name type="scientific">Meganyctiphanes norvegica</name>
    <name type="common">Northern krill</name>
    <name type="synonym">Thysanopoda norvegica</name>
    <dbReference type="NCBI Taxonomy" id="48144"/>
    <lineage>
        <taxon>Eukaryota</taxon>
        <taxon>Metazoa</taxon>
        <taxon>Ecdysozoa</taxon>
        <taxon>Arthropoda</taxon>
        <taxon>Crustacea</taxon>
        <taxon>Multicrustacea</taxon>
        <taxon>Malacostraca</taxon>
        <taxon>Eumalacostraca</taxon>
        <taxon>Eucarida</taxon>
        <taxon>Euphausiacea</taxon>
        <taxon>Euphausiidae</taxon>
        <taxon>Meganyctiphanes</taxon>
    </lineage>
</organism>
<dbReference type="GO" id="GO:0072380">
    <property type="term" value="C:TRC complex"/>
    <property type="evidence" value="ECO:0007669"/>
    <property type="project" value="TreeGrafter"/>
</dbReference>
<dbReference type="InterPro" id="IPR011990">
    <property type="entry name" value="TPR-like_helical_dom_sf"/>
</dbReference>
<feature type="region of interest" description="Disordered" evidence="5">
    <location>
        <begin position="216"/>
        <end position="243"/>
    </location>
</feature>
<dbReference type="SUPFAM" id="SSF48452">
    <property type="entry name" value="TPR-like"/>
    <property type="match status" value="1"/>
</dbReference>
<dbReference type="GO" id="GO:0006620">
    <property type="term" value="P:post-translational protein targeting to endoplasmic reticulum membrane"/>
    <property type="evidence" value="ECO:0007669"/>
    <property type="project" value="TreeGrafter"/>
</dbReference>
<accession>A0AAV2R0A0</accession>
<dbReference type="Gene3D" id="1.25.40.10">
    <property type="entry name" value="Tetratricopeptide repeat domain"/>
    <property type="match status" value="1"/>
</dbReference>
<feature type="non-terminal residue" evidence="7">
    <location>
        <position position="243"/>
    </location>
</feature>
<dbReference type="EMBL" id="CAXKWB010012992">
    <property type="protein sequence ID" value="CAL4106214.1"/>
    <property type="molecule type" value="Genomic_DNA"/>
</dbReference>
<dbReference type="Gene3D" id="1.20.5.420">
    <property type="entry name" value="Immunoglobulin FC, subunit C"/>
    <property type="match status" value="1"/>
</dbReference>
<keyword evidence="8" id="KW-1185">Reference proteome</keyword>
<reference evidence="7 8" key="1">
    <citation type="submission" date="2024-05" db="EMBL/GenBank/DDBJ databases">
        <authorList>
            <person name="Wallberg A."/>
        </authorList>
    </citation>
    <scope>NUCLEOTIDE SEQUENCE [LARGE SCALE GENOMIC DNA]</scope>
</reference>
<evidence type="ECO:0000313" key="7">
    <source>
        <dbReference type="EMBL" id="CAL4106214.1"/>
    </source>
</evidence>
<dbReference type="GO" id="GO:0060090">
    <property type="term" value="F:molecular adaptor activity"/>
    <property type="evidence" value="ECO:0007669"/>
    <property type="project" value="TreeGrafter"/>
</dbReference>
<protein>
    <recommendedName>
        <fullName evidence="6">SGTA homodimerisation domain-containing protein</fullName>
    </recommendedName>
</protein>
<comment type="caution">
    <text evidence="7">The sequence shown here is derived from an EMBL/GenBank/DDBJ whole genome shotgun (WGS) entry which is preliminary data.</text>
</comment>
<dbReference type="PROSITE" id="PS50293">
    <property type="entry name" value="TPR_REGION"/>
    <property type="match status" value="1"/>
</dbReference>
<evidence type="ECO:0000256" key="5">
    <source>
        <dbReference type="SAM" id="MobiDB-lite"/>
    </source>
</evidence>
<feature type="repeat" description="TPR" evidence="4">
    <location>
        <begin position="173"/>
        <end position="206"/>
    </location>
</feature>
<evidence type="ECO:0000256" key="4">
    <source>
        <dbReference type="PROSITE-ProRule" id="PRU00339"/>
    </source>
</evidence>
<comment type="similarity">
    <text evidence="1">Belongs to the SGT family.</text>
</comment>
<evidence type="ECO:0000313" key="8">
    <source>
        <dbReference type="Proteomes" id="UP001497623"/>
    </source>
</evidence>
<proteinExistence type="inferred from homology"/>
<sequence length="243" mass="26794">CSVSPTSDYRQVIQRLVYSMVQFLRSQLEDATSSGLQEEGIESVEVAMQCLETAYGVSQENSELAVSRSLYDIFSEATKTESPIQPSTAGIKESKPVCDEDKAEAEDLKNQGNQLMREEKYTQALDCYTKAISKNSTNGVYYCNRAAAHSKLNNHKDAIEDCKRALQVEPQYSKAYGRMGLAYSSLNDHQKAKECYQKALELEPDNESYRGNLSIAEEKIRSQPQAPPNPFAAFGGGGGGGFP</sequence>
<keyword evidence="3 4" id="KW-0802">TPR repeat</keyword>
<dbReference type="InterPro" id="IPR019734">
    <property type="entry name" value="TPR_rpt"/>
</dbReference>
<evidence type="ECO:0000256" key="1">
    <source>
        <dbReference type="ARBA" id="ARBA00008175"/>
    </source>
</evidence>
<dbReference type="InterPro" id="IPR047150">
    <property type="entry name" value="SGT"/>
</dbReference>
<dbReference type="PANTHER" id="PTHR45831:SF2">
    <property type="entry name" value="LD24721P"/>
    <property type="match status" value="1"/>
</dbReference>
<feature type="repeat" description="TPR" evidence="4">
    <location>
        <begin position="105"/>
        <end position="138"/>
    </location>
</feature>
<feature type="compositionally biased region" description="Gly residues" evidence="5">
    <location>
        <begin position="234"/>
        <end position="243"/>
    </location>
</feature>
<dbReference type="Proteomes" id="UP001497623">
    <property type="component" value="Unassembled WGS sequence"/>
</dbReference>
<dbReference type="SMART" id="SM00028">
    <property type="entry name" value="TPR"/>
    <property type="match status" value="3"/>
</dbReference>
<feature type="repeat" description="TPR" evidence="4">
    <location>
        <begin position="139"/>
        <end position="172"/>
    </location>
</feature>
<evidence type="ECO:0000259" key="6">
    <source>
        <dbReference type="Pfam" id="PF16546"/>
    </source>
</evidence>
<dbReference type="PANTHER" id="PTHR45831">
    <property type="entry name" value="LD24721P"/>
    <property type="match status" value="1"/>
</dbReference>
<feature type="domain" description="SGTA homodimerisation" evidence="6">
    <location>
        <begin position="14"/>
        <end position="75"/>
    </location>
</feature>
<dbReference type="Pfam" id="PF00515">
    <property type="entry name" value="TPR_1"/>
    <property type="match status" value="2"/>
</dbReference>
<dbReference type="PROSITE" id="PS50005">
    <property type="entry name" value="TPR"/>
    <property type="match status" value="3"/>
</dbReference>
<keyword evidence="2" id="KW-0677">Repeat</keyword>